<dbReference type="InterPro" id="IPR038297">
    <property type="entry name" value="CcmH/CycL/NrfF/Ccl2_sf"/>
</dbReference>
<dbReference type="PANTHER" id="PTHR47870">
    <property type="entry name" value="CYTOCHROME C-TYPE BIOGENESIS PROTEIN CCMH"/>
    <property type="match status" value="1"/>
</dbReference>
<keyword evidence="4 7" id="KW-0732">Signal</keyword>
<dbReference type="EMBL" id="JANUHA010000008">
    <property type="protein sequence ID" value="MCS0597259.1"/>
    <property type="molecule type" value="Genomic_DNA"/>
</dbReference>
<dbReference type="CDD" id="cd16378">
    <property type="entry name" value="CcmH_N"/>
    <property type="match status" value="1"/>
</dbReference>
<evidence type="ECO:0000313" key="10">
    <source>
        <dbReference type="Proteomes" id="UP001206572"/>
    </source>
</evidence>
<feature type="signal peptide" evidence="7">
    <location>
        <begin position="1"/>
        <end position="19"/>
    </location>
</feature>
<accession>A0ABT2AM09</accession>
<evidence type="ECO:0000259" key="8">
    <source>
        <dbReference type="Pfam" id="PF03918"/>
    </source>
</evidence>
<evidence type="ECO:0000256" key="3">
    <source>
        <dbReference type="ARBA" id="ARBA00022723"/>
    </source>
</evidence>
<proteinExistence type="inferred from homology"/>
<keyword evidence="10" id="KW-1185">Reference proteome</keyword>
<evidence type="ECO:0000256" key="7">
    <source>
        <dbReference type="RuleBase" id="RU364112"/>
    </source>
</evidence>
<keyword evidence="2 7" id="KW-0349">Heme</keyword>
<keyword evidence="5" id="KW-0201">Cytochrome c-type biogenesis</keyword>
<feature type="domain" description="CcmH/CycL/Ccl2/NrfF N-terminal" evidence="8">
    <location>
        <begin position="9"/>
        <end position="141"/>
    </location>
</feature>
<evidence type="ECO:0000256" key="1">
    <source>
        <dbReference type="ARBA" id="ARBA00010342"/>
    </source>
</evidence>
<keyword evidence="6 7" id="KW-0408">Iron</keyword>
<evidence type="ECO:0000256" key="2">
    <source>
        <dbReference type="ARBA" id="ARBA00022617"/>
    </source>
</evidence>
<dbReference type="RefSeq" id="WP_258828289.1">
    <property type="nucleotide sequence ID" value="NZ_JANUHA010000008.1"/>
</dbReference>
<dbReference type="PANTHER" id="PTHR47870:SF1">
    <property type="entry name" value="CYTOCHROME C-TYPE BIOGENESIS PROTEIN CCMH"/>
    <property type="match status" value="1"/>
</dbReference>
<evidence type="ECO:0000256" key="5">
    <source>
        <dbReference type="ARBA" id="ARBA00022748"/>
    </source>
</evidence>
<keyword evidence="3 7" id="KW-0479">Metal-binding</keyword>
<comment type="caution">
    <text evidence="9">The sequence shown here is derived from an EMBL/GenBank/DDBJ whole genome shotgun (WGS) entry which is preliminary data.</text>
</comment>
<dbReference type="Pfam" id="PF03918">
    <property type="entry name" value="CcmH"/>
    <property type="match status" value="1"/>
</dbReference>
<organism evidence="9 10">
    <name type="scientific">Massilia agri</name>
    <dbReference type="NCBI Taxonomy" id="1886785"/>
    <lineage>
        <taxon>Bacteria</taxon>
        <taxon>Pseudomonadati</taxon>
        <taxon>Pseudomonadota</taxon>
        <taxon>Betaproteobacteria</taxon>
        <taxon>Burkholderiales</taxon>
        <taxon>Oxalobacteraceae</taxon>
        <taxon>Telluria group</taxon>
        <taxon>Massilia</taxon>
    </lineage>
</organism>
<dbReference type="Gene3D" id="1.10.8.640">
    <property type="entry name" value="Cytochrome C biogenesis protein"/>
    <property type="match status" value="1"/>
</dbReference>
<evidence type="ECO:0000256" key="6">
    <source>
        <dbReference type="ARBA" id="ARBA00023004"/>
    </source>
</evidence>
<protein>
    <recommendedName>
        <fullName evidence="7">Cytochrome c-type biogenesis protein</fullName>
    </recommendedName>
</protein>
<sequence length="149" mass="16773">MPRELLFALCFLLATAAHAAATPAQEVDERVEAVSHQLRCLVCQNQTIAESNADLAVDLRRQVRELLAEGKSEEQVLAYMTERYGDFVVYRPPLRSSTLLLWFGPAVLLLAGATGLAWRIRRMRPAPPLQQAEYERAEQLLRPGKEESQ</sequence>
<dbReference type="InterPro" id="IPR005616">
    <property type="entry name" value="CcmH/CycL/Ccl2/NrfF_N"/>
</dbReference>
<dbReference type="Proteomes" id="UP001206572">
    <property type="component" value="Unassembled WGS sequence"/>
</dbReference>
<evidence type="ECO:0000313" key="9">
    <source>
        <dbReference type="EMBL" id="MCS0597259.1"/>
    </source>
</evidence>
<feature type="chain" id="PRO_5044981152" description="Cytochrome c-type biogenesis protein" evidence="7">
    <location>
        <begin position="20"/>
        <end position="149"/>
    </location>
</feature>
<dbReference type="InterPro" id="IPR051263">
    <property type="entry name" value="C-type_cytochrome_biogenesis"/>
</dbReference>
<evidence type="ECO:0000256" key="4">
    <source>
        <dbReference type="ARBA" id="ARBA00022729"/>
    </source>
</evidence>
<keyword evidence="7" id="KW-0812">Transmembrane</keyword>
<gene>
    <name evidence="9" type="ORF">NX780_12980</name>
</gene>
<reference evidence="9 10" key="1">
    <citation type="submission" date="2022-08" db="EMBL/GenBank/DDBJ databases">
        <title>Reclassification of Massilia species as members of the genera Telluria, Duganella, Pseudoduganella, Mokoshia gen. nov. and Zemynaea gen. nov. using orthogonal and non-orthogonal genome-based approaches.</title>
        <authorList>
            <person name="Bowman J.P."/>
        </authorList>
    </citation>
    <scope>NUCLEOTIDE SEQUENCE [LARGE SCALE GENOMIC DNA]</scope>
    <source>
        <strain evidence="9 10">JCM 31661</strain>
    </source>
</reference>
<keyword evidence="7" id="KW-0472">Membrane</keyword>
<name>A0ABT2AM09_9BURK</name>
<keyword evidence="7" id="KW-1133">Transmembrane helix</keyword>
<comment type="function">
    <text evidence="7">Possible subunit of a heme lyase.</text>
</comment>
<comment type="similarity">
    <text evidence="1 7">Belongs to the CcmH/CycL/Ccl2/NrfF family.</text>
</comment>
<feature type="transmembrane region" description="Helical" evidence="7">
    <location>
        <begin position="99"/>
        <end position="118"/>
    </location>
</feature>